<sequence>EGFASAAHASGDVSTSVIETKTSSIKPPPGFELAPVNLLAIDPPPGFEHSLVNYEVVEPPANLRSISDNPAVPSLGFETNVTSILDHPILSARGDDTYYSDEEDEVIMRSLKSREKNIVFQCVVNCISLSTKTTLHVIEFSGQPFILSAELSQLLNLDIQSVLRERRIVVPMIILDKG</sequence>
<feature type="non-terminal residue" evidence="1">
    <location>
        <position position="178"/>
    </location>
</feature>
<reference evidence="1 2" key="1">
    <citation type="journal article" date="2024" name="BMC Genomics">
        <title>Genome assembly of redclaw crayfish (Cherax quadricarinatus) provides insights into its immune adaptation and hypoxia tolerance.</title>
        <authorList>
            <person name="Liu Z."/>
            <person name="Zheng J."/>
            <person name="Li H."/>
            <person name="Fang K."/>
            <person name="Wang S."/>
            <person name="He J."/>
            <person name="Zhou D."/>
            <person name="Weng S."/>
            <person name="Chi M."/>
            <person name="Gu Z."/>
            <person name="He J."/>
            <person name="Li F."/>
            <person name="Wang M."/>
        </authorList>
    </citation>
    <scope>NUCLEOTIDE SEQUENCE [LARGE SCALE GENOMIC DNA]</scope>
    <source>
        <strain evidence="1">ZL_2023a</strain>
    </source>
</reference>
<dbReference type="Proteomes" id="UP001445076">
    <property type="component" value="Unassembled WGS sequence"/>
</dbReference>
<name>A0AAW0XJ67_CHEQU</name>
<proteinExistence type="predicted"/>
<comment type="caution">
    <text evidence="1">The sequence shown here is derived from an EMBL/GenBank/DDBJ whole genome shotgun (WGS) entry which is preliminary data.</text>
</comment>
<dbReference type="AlphaFoldDB" id="A0AAW0XJ67"/>
<evidence type="ECO:0000313" key="2">
    <source>
        <dbReference type="Proteomes" id="UP001445076"/>
    </source>
</evidence>
<evidence type="ECO:0000313" key="1">
    <source>
        <dbReference type="EMBL" id="KAK8739557.1"/>
    </source>
</evidence>
<feature type="non-terminal residue" evidence="1">
    <location>
        <position position="1"/>
    </location>
</feature>
<keyword evidence="2" id="KW-1185">Reference proteome</keyword>
<accession>A0AAW0XJ67</accession>
<organism evidence="1 2">
    <name type="scientific">Cherax quadricarinatus</name>
    <name type="common">Australian red claw crayfish</name>
    <dbReference type="NCBI Taxonomy" id="27406"/>
    <lineage>
        <taxon>Eukaryota</taxon>
        <taxon>Metazoa</taxon>
        <taxon>Ecdysozoa</taxon>
        <taxon>Arthropoda</taxon>
        <taxon>Crustacea</taxon>
        <taxon>Multicrustacea</taxon>
        <taxon>Malacostraca</taxon>
        <taxon>Eumalacostraca</taxon>
        <taxon>Eucarida</taxon>
        <taxon>Decapoda</taxon>
        <taxon>Pleocyemata</taxon>
        <taxon>Astacidea</taxon>
        <taxon>Parastacoidea</taxon>
        <taxon>Parastacidae</taxon>
        <taxon>Cherax</taxon>
    </lineage>
</organism>
<protein>
    <submittedName>
        <fullName evidence="1">Uncharacterized protein</fullName>
    </submittedName>
</protein>
<gene>
    <name evidence="1" type="ORF">OTU49_003398</name>
</gene>
<dbReference type="EMBL" id="JARKIK010000036">
    <property type="protein sequence ID" value="KAK8739557.1"/>
    <property type="molecule type" value="Genomic_DNA"/>
</dbReference>